<accession>A0ABV3LFW9</accession>
<keyword evidence="2" id="KW-1133">Transmembrane helix</keyword>
<evidence type="ECO:0000256" key="1">
    <source>
        <dbReference type="SAM" id="MobiDB-lite"/>
    </source>
</evidence>
<proteinExistence type="predicted"/>
<keyword evidence="2" id="KW-0812">Transmembrane</keyword>
<gene>
    <name evidence="3" type="ORF">AB0301_04275</name>
</gene>
<keyword evidence="4" id="KW-1185">Reference proteome</keyword>
<sequence length="401" mass="40770">MSTSDQQGNSPLTRKQLREIRLTGTTPVISEEEAAAAAAEAQPVPAVPVPRPAEPIDMPPTPVAADSEGTPLTRRQAREQERIRTASVPVISTEEPAEPEESDADASDDAAAEELVSGLPTFAKPVVDEEQTPEQSAATDAGDDDDEDFDAEAVGIAPVSAVVAVDSSGEASLDSDERAAAEADGSSADEHVAEQFSASDVDAAGEETETEDDDSAEDSAADDLPVAEPVETGENHVVSPTFGNALLADKSEVPSFAPSFDELITADSGGSQHLAPNTLIFNPSPGGGSLSGPVASTGEILVTGSYELPRGIGSQGHAHGAADGKETDAVLIDGELPPSSSPTPIAASSAISTIKPAGEVIRPPAPEKGNKLMLTLAITAGGLALALAVALIVAFTMNIFS</sequence>
<evidence type="ECO:0000313" key="3">
    <source>
        <dbReference type="EMBL" id="MEW1974287.1"/>
    </source>
</evidence>
<feature type="region of interest" description="Disordered" evidence="1">
    <location>
        <begin position="1"/>
        <end position="221"/>
    </location>
</feature>
<name>A0ABV3LFW9_9MICO</name>
<dbReference type="Proteomes" id="UP001553715">
    <property type="component" value="Unassembled WGS sequence"/>
</dbReference>
<feature type="compositionally biased region" description="Low complexity" evidence="1">
    <location>
        <begin position="35"/>
        <end position="44"/>
    </location>
</feature>
<feature type="compositionally biased region" description="Pro residues" evidence="1">
    <location>
        <begin position="45"/>
        <end position="62"/>
    </location>
</feature>
<feature type="compositionally biased region" description="Low complexity" evidence="1">
    <location>
        <begin position="157"/>
        <end position="172"/>
    </location>
</feature>
<comment type="caution">
    <text evidence="3">The sequence shown here is derived from an EMBL/GenBank/DDBJ whole genome shotgun (WGS) entry which is preliminary data.</text>
</comment>
<feature type="compositionally biased region" description="Polar residues" evidence="1">
    <location>
        <begin position="1"/>
        <end position="13"/>
    </location>
</feature>
<feature type="transmembrane region" description="Helical" evidence="2">
    <location>
        <begin position="372"/>
        <end position="400"/>
    </location>
</feature>
<dbReference type="EMBL" id="JBFBMH010000004">
    <property type="protein sequence ID" value="MEW1974287.1"/>
    <property type="molecule type" value="Genomic_DNA"/>
</dbReference>
<reference evidence="3 4" key="1">
    <citation type="submission" date="2024-06" db="EMBL/GenBank/DDBJ databases">
        <title>The Natural Products Discovery Center: Release of the First 8490 Sequenced Strains for Exploring Actinobacteria Biosynthetic Diversity.</title>
        <authorList>
            <person name="Kalkreuter E."/>
            <person name="Kautsar S.A."/>
            <person name="Yang D."/>
            <person name="Bader C.D."/>
            <person name="Teijaro C.N."/>
            <person name="Fluegel L."/>
            <person name="Davis C.M."/>
            <person name="Simpson J.R."/>
            <person name="Lauterbach L."/>
            <person name="Steele A.D."/>
            <person name="Gui C."/>
            <person name="Meng S."/>
            <person name="Li G."/>
            <person name="Viehrig K."/>
            <person name="Ye F."/>
            <person name="Su P."/>
            <person name="Kiefer A.F."/>
            <person name="Nichols A."/>
            <person name="Cepeda A.J."/>
            <person name="Yan W."/>
            <person name="Fan B."/>
            <person name="Jiang Y."/>
            <person name="Adhikari A."/>
            <person name="Zheng C.-J."/>
            <person name="Schuster L."/>
            <person name="Cowan T.M."/>
            <person name="Smanski M.J."/>
            <person name="Chevrette M.G."/>
            <person name="De Carvalho L.P.S."/>
            <person name="Shen B."/>
        </authorList>
    </citation>
    <scope>NUCLEOTIDE SEQUENCE [LARGE SCALE GENOMIC DNA]</scope>
    <source>
        <strain evidence="3 4">NPDC077434</strain>
    </source>
</reference>
<organism evidence="3 4">
    <name type="scientific">Microbacterium profundi</name>
    <dbReference type="NCBI Taxonomy" id="450380"/>
    <lineage>
        <taxon>Bacteria</taxon>
        <taxon>Bacillati</taxon>
        <taxon>Actinomycetota</taxon>
        <taxon>Actinomycetes</taxon>
        <taxon>Micrococcales</taxon>
        <taxon>Microbacteriaceae</taxon>
        <taxon>Microbacterium</taxon>
    </lineage>
</organism>
<feature type="compositionally biased region" description="Acidic residues" evidence="1">
    <location>
        <begin position="203"/>
        <end position="221"/>
    </location>
</feature>
<dbReference type="RefSeq" id="WP_366232521.1">
    <property type="nucleotide sequence ID" value="NZ_JBFBMH010000004.1"/>
</dbReference>
<feature type="compositionally biased region" description="Acidic residues" evidence="1">
    <location>
        <begin position="95"/>
        <end position="112"/>
    </location>
</feature>
<evidence type="ECO:0000313" key="4">
    <source>
        <dbReference type="Proteomes" id="UP001553715"/>
    </source>
</evidence>
<evidence type="ECO:0000256" key="2">
    <source>
        <dbReference type="SAM" id="Phobius"/>
    </source>
</evidence>
<protein>
    <submittedName>
        <fullName evidence="3">Uncharacterized protein</fullName>
    </submittedName>
</protein>
<feature type="compositionally biased region" description="Acidic residues" evidence="1">
    <location>
        <begin position="141"/>
        <end position="151"/>
    </location>
</feature>
<keyword evidence="2" id="KW-0472">Membrane</keyword>